<dbReference type="InterPro" id="IPR052306">
    <property type="entry name" value="CYP450_71D"/>
</dbReference>
<dbReference type="GO" id="GO:0020037">
    <property type="term" value="F:heme binding"/>
    <property type="evidence" value="ECO:0007669"/>
    <property type="project" value="InterPro"/>
</dbReference>
<evidence type="ECO:0000256" key="4">
    <source>
        <dbReference type="ARBA" id="ARBA00023002"/>
    </source>
</evidence>
<comment type="cofactor">
    <cofactor evidence="7">
        <name>heme</name>
        <dbReference type="ChEBI" id="CHEBI:30413"/>
    </cofactor>
</comment>
<dbReference type="GO" id="GO:0005506">
    <property type="term" value="F:iron ion binding"/>
    <property type="evidence" value="ECO:0007669"/>
    <property type="project" value="InterPro"/>
</dbReference>
<evidence type="ECO:0000313" key="8">
    <source>
        <dbReference type="EMBL" id="KAK4373649.1"/>
    </source>
</evidence>
<accession>A0AAE1SMZ8</accession>
<dbReference type="InterPro" id="IPR002401">
    <property type="entry name" value="Cyt_P450_E_grp-I"/>
</dbReference>
<comment type="caution">
    <text evidence="8">The sequence shown here is derived from an EMBL/GenBank/DDBJ whole genome shotgun (WGS) entry which is preliminary data.</text>
</comment>
<evidence type="ECO:0000256" key="7">
    <source>
        <dbReference type="PIRSR" id="PIRSR602401-1"/>
    </source>
</evidence>
<evidence type="ECO:0000256" key="1">
    <source>
        <dbReference type="ARBA" id="ARBA00010617"/>
    </source>
</evidence>
<dbReference type="SUPFAM" id="SSF48264">
    <property type="entry name" value="Cytochrome P450"/>
    <property type="match status" value="1"/>
</dbReference>
<sequence>MVIKETLRFHPPVPLLLPKESLEKCKVYDYDIPKNTRVLINYWAISRDPKSWENPENFEPERFENVEVDFKGQNFEFIPFDAGRRICPGISFGMLNLELSLAALLYHFDWKLPQGMKIQDVDMTYE</sequence>
<protein>
    <recommendedName>
        <fullName evidence="10">Cytochrome P450</fullName>
    </recommendedName>
</protein>
<dbReference type="PANTHER" id="PTHR47953:SF5">
    <property type="entry name" value="CYTOCHROME P450 71AV8-LIKE"/>
    <property type="match status" value="1"/>
</dbReference>
<dbReference type="PANTHER" id="PTHR47953">
    <property type="entry name" value="OS08G0105600 PROTEIN"/>
    <property type="match status" value="1"/>
</dbReference>
<dbReference type="Proteomes" id="UP001291623">
    <property type="component" value="Unassembled WGS sequence"/>
</dbReference>
<evidence type="ECO:0000256" key="3">
    <source>
        <dbReference type="ARBA" id="ARBA00022723"/>
    </source>
</evidence>
<proteinExistence type="inferred from homology"/>
<dbReference type="InterPro" id="IPR036396">
    <property type="entry name" value="Cyt_P450_sf"/>
</dbReference>
<dbReference type="GO" id="GO:0004497">
    <property type="term" value="F:monooxygenase activity"/>
    <property type="evidence" value="ECO:0007669"/>
    <property type="project" value="UniProtKB-KW"/>
</dbReference>
<dbReference type="PRINTS" id="PR00463">
    <property type="entry name" value="EP450I"/>
</dbReference>
<dbReference type="Pfam" id="PF00067">
    <property type="entry name" value="p450"/>
    <property type="match status" value="1"/>
</dbReference>
<dbReference type="EMBL" id="JAVYJV010000004">
    <property type="protein sequence ID" value="KAK4373649.1"/>
    <property type="molecule type" value="Genomic_DNA"/>
</dbReference>
<keyword evidence="6" id="KW-0503">Monooxygenase</keyword>
<keyword evidence="5 7" id="KW-0408">Iron</keyword>
<dbReference type="PRINTS" id="PR00385">
    <property type="entry name" value="P450"/>
</dbReference>
<evidence type="ECO:0008006" key="10">
    <source>
        <dbReference type="Google" id="ProtNLM"/>
    </source>
</evidence>
<feature type="binding site" description="axial binding residue" evidence="7">
    <location>
        <position position="87"/>
    </location>
    <ligand>
        <name>heme</name>
        <dbReference type="ChEBI" id="CHEBI:30413"/>
    </ligand>
    <ligandPart>
        <name>Fe</name>
        <dbReference type="ChEBI" id="CHEBI:18248"/>
    </ligandPart>
</feature>
<dbReference type="AlphaFoldDB" id="A0AAE1SMZ8"/>
<evidence type="ECO:0000313" key="9">
    <source>
        <dbReference type="Proteomes" id="UP001291623"/>
    </source>
</evidence>
<dbReference type="GO" id="GO:0016705">
    <property type="term" value="F:oxidoreductase activity, acting on paired donors, with incorporation or reduction of molecular oxygen"/>
    <property type="evidence" value="ECO:0007669"/>
    <property type="project" value="InterPro"/>
</dbReference>
<keyword evidence="9" id="KW-1185">Reference proteome</keyword>
<keyword evidence="4" id="KW-0560">Oxidoreductase</keyword>
<reference evidence="8" key="1">
    <citation type="submission" date="2023-12" db="EMBL/GenBank/DDBJ databases">
        <title>Genome assembly of Anisodus tanguticus.</title>
        <authorList>
            <person name="Wang Y.-J."/>
        </authorList>
    </citation>
    <scope>NUCLEOTIDE SEQUENCE</scope>
    <source>
        <strain evidence="8">KB-2021</strain>
        <tissue evidence="8">Leaf</tissue>
    </source>
</reference>
<evidence type="ECO:0000256" key="6">
    <source>
        <dbReference type="ARBA" id="ARBA00023033"/>
    </source>
</evidence>
<dbReference type="Gene3D" id="1.10.630.10">
    <property type="entry name" value="Cytochrome P450"/>
    <property type="match status" value="1"/>
</dbReference>
<gene>
    <name evidence="8" type="ORF">RND71_009033</name>
</gene>
<dbReference type="InterPro" id="IPR001128">
    <property type="entry name" value="Cyt_P450"/>
</dbReference>
<keyword evidence="2 7" id="KW-0349">Heme</keyword>
<comment type="similarity">
    <text evidence="1">Belongs to the cytochrome P450 family.</text>
</comment>
<organism evidence="8 9">
    <name type="scientific">Anisodus tanguticus</name>
    <dbReference type="NCBI Taxonomy" id="243964"/>
    <lineage>
        <taxon>Eukaryota</taxon>
        <taxon>Viridiplantae</taxon>
        <taxon>Streptophyta</taxon>
        <taxon>Embryophyta</taxon>
        <taxon>Tracheophyta</taxon>
        <taxon>Spermatophyta</taxon>
        <taxon>Magnoliopsida</taxon>
        <taxon>eudicotyledons</taxon>
        <taxon>Gunneridae</taxon>
        <taxon>Pentapetalae</taxon>
        <taxon>asterids</taxon>
        <taxon>lamiids</taxon>
        <taxon>Solanales</taxon>
        <taxon>Solanaceae</taxon>
        <taxon>Solanoideae</taxon>
        <taxon>Hyoscyameae</taxon>
        <taxon>Anisodus</taxon>
    </lineage>
</organism>
<evidence type="ECO:0000256" key="2">
    <source>
        <dbReference type="ARBA" id="ARBA00022617"/>
    </source>
</evidence>
<evidence type="ECO:0000256" key="5">
    <source>
        <dbReference type="ARBA" id="ARBA00023004"/>
    </source>
</evidence>
<name>A0AAE1SMZ8_9SOLA</name>
<keyword evidence="3 7" id="KW-0479">Metal-binding</keyword>